<reference evidence="2 3" key="1">
    <citation type="submission" date="2018-06" db="EMBL/GenBank/DDBJ databases">
        <authorList>
            <consortium name="Pathogen Informatics"/>
            <person name="Doyle S."/>
        </authorList>
    </citation>
    <scope>NUCLEOTIDE SEQUENCE [LARGE SCALE GENOMIC DNA]</scope>
    <source>
        <strain evidence="2 3">NCTC9810</strain>
    </source>
</reference>
<dbReference type="RefSeq" id="WP_115594798.1">
    <property type="nucleotide sequence ID" value="NZ_JAPJPW010000010.1"/>
</dbReference>
<name>A0A380WRZ5_9FIRM</name>
<organism evidence="2 3">
    <name type="scientific">Anaerococcus octavius</name>
    <dbReference type="NCBI Taxonomy" id="54007"/>
    <lineage>
        <taxon>Bacteria</taxon>
        <taxon>Bacillati</taxon>
        <taxon>Bacillota</taxon>
        <taxon>Tissierellia</taxon>
        <taxon>Tissierellales</taxon>
        <taxon>Peptoniphilaceae</taxon>
        <taxon>Anaerococcus</taxon>
    </lineage>
</organism>
<gene>
    <name evidence="2" type="ORF">NCTC9810_00094</name>
</gene>
<evidence type="ECO:0008006" key="4">
    <source>
        <dbReference type="Google" id="ProtNLM"/>
    </source>
</evidence>
<evidence type="ECO:0000313" key="3">
    <source>
        <dbReference type="Proteomes" id="UP000255124"/>
    </source>
</evidence>
<dbReference type="Proteomes" id="UP000255124">
    <property type="component" value="Unassembled WGS sequence"/>
</dbReference>
<dbReference type="EMBL" id="UFTA01000002">
    <property type="protein sequence ID" value="SUU91797.1"/>
    <property type="molecule type" value="Genomic_DNA"/>
</dbReference>
<sequence>MGKFKTITNLAKLNHKLGLLDAGDVVSLASTAYKVKNFSPTDHLPDFELDFWERDEIEKEQRRNAILVAAVIGTGAYLISKNRSKSSEFADDTKYNSRKIARDARRTGEDILEAGKDIAEDAKEKGEDMADDIKDKSKEAKKKGERFAHDAKKKGEDIADDVADKGKDIKDDAKEKVHDAAEDVAKKTK</sequence>
<feature type="compositionally biased region" description="Basic and acidic residues" evidence="1">
    <location>
        <begin position="145"/>
        <end position="189"/>
    </location>
</feature>
<proteinExistence type="predicted"/>
<feature type="compositionally biased region" description="Basic and acidic residues" evidence="1">
    <location>
        <begin position="119"/>
        <end position="138"/>
    </location>
</feature>
<accession>A0A380WRZ5</accession>
<protein>
    <recommendedName>
        <fullName evidence="4">YtxH domain-containing protein</fullName>
    </recommendedName>
</protein>
<evidence type="ECO:0000313" key="2">
    <source>
        <dbReference type="EMBL" id="SUU91797.1"/>
    </source>
</evidence>
<dbReference type="AlphaFoldDB" id="A0A380WRZ5"/>
<feature type="region of interest" description="Disordered" evidence="1">
    <location>
        <begin position="119"/>
        <end position="189"/>
    </location>
</feature>
<evidence type="ECO:0000256" key="1">
    <source>
        <dbReference type="SAM" id="MobiDB-lite"/>
    </source>
</evidence>
<dbReference type="OrthoDB" id="10012081at2"/>